<dbReference type="EMBL" id="WELG01000001">
    <property type="protein sequence ID" value="KAB7530087.1"/>
    <property type="molecule type" value="Genomic_DNA"/>
</dbReference>
<dbReference type="InterPro" id="IPR007627">
    <property type="entry name" value="RNA_pol_sigma70_r2"/>
</dbReference>
<dbReference type="Gene3D" id="1.10.1740.10">
    <property type="match status" value="1"/>
</dbReference>
<keyword evidence="4" id="KW-0238">DNA-binding</keyword>
<evidence type="ECO:0000256" key="3">
    <source>
        <dbReference type="ARBA" id="ARBA00023082"/>
    </source>
</evidence>
<dbReference type="SUPFAM" id="SSF88946">
    <property type="entry name" value="Sigma2 domain of RNA polymerase sigma factors"/>
    <property type="match status" value="1"/>
</dbReference>
<comment type="similarity">
    <text evidence="1">Belongs to the sigma-70 factor family. ECF subfamily.</text>
</comment>
<gene>
    <name evidence="7" type="ORF">F8C76_00775</name>
</gene>
<dbReference type="Pfam" id="PF04542">
    <property type="entry name" value="Sigma70_r2"/>
    <property type="match status" value="1"/>
</dbReference>
<keyword evidence="3" id="KW-0731">Sigma factor</keyword>
<dbReference type="GO" id="GO:0016987">
    <property type="term" value="F:sigma factor activity"/>
    <property type="evidence" value="ECO:0007669"/>
    <property type="project" value="UniProtKB-KW"/>
</dbReference>
<dbReference type="InterPro" id="IPR013324">
    <property type="entry name" value="RNA_pol_sigma_r3/r4-like"/>
</dbReference>
<dbReference type="Proteomes" id="UP000429785">
    <property type="component" value="Unassembled WGS sequence"/>
</dbReference>
<evidence type="ECO:0000313" key="8">
    <source>
        <dbReference type="Proteomes" id="UP000429785"/>
    </source>
</evidence>
<dbReference type="NCBIfam" id="TIGR02937">
    <property type="entry name" value="sigma70-ECF"/>
    <property type="match status" value="1"/>
</dbReference>
<dbReference type="GO" id="GO:0003677">
    <property type="term" value="F:DNA binding"/>
    <property type="evidence" value="ECO:0007669"/>
    <property type="project" value="UniProtKB-KW"/>
</dbReference>
<dbReference type="OrthoDB" id="1163416at2"/>
<dbReference type="GO" id="GO:0006352">
    <property type="term" value="P:DNA-templated transcription initiation"/>
    <property type="evidence" value="ECO:0007669"/>
    <property type="project" value="InterPro"/>
</dbReference>
<dbReference type="PANTHER" id="PTHR43133">
    <property type="entry name" value="RNA POLYMERASE ECF-TYPE SIGMA FACTO"/>
    <property type="match status" value="1"/>
</dbReference>
<dbReference type="InterPro" id="IPR014284">
    <property type="entry name" value="RNA_pol_sigma-70_dom"/>
</dbReference>
<evidence type="ECO:0000313" key="7">
    <source>
        <dbReference type="EMBL" id="KAB7530087.1"/>
    </source>
</evidence>
<accession>A0A6I1DZ34</accession>
<dbReference type="InterPro" id="IPR039425">
    <property type="entry name" value="RNA_pol_sigma-70-like"/>
</dbReference>
<proteinExistence type="inferred from homology"/>
<evidence type="ECO:0000256" key="5">
    <source>
        <dbReference type="ARBA" id="ARBA00023163"/>
    </source>
</evidence>
<dbReference type="PANTHER" id="PTHR43133:SF8">
    <property type="entry name" value="RNA POLYMERASE SIGMA FACTOR HI_1459-RELATED"/>
    <property type="match status" value="1"/>
</dbReference>
<evidence type="ECO:0000256" key="2">
    <source>
        <dbReference type="ARBA" id="ARBA00023015"/>
    </source>
</evidence>
<dbReference type="InterPro" id="IPR013325">
    <property type="entry name" value="RNA_pol_sigma_r2"/>
</dbReference>
<evidence type="ECO:0000256" key="1">
    <source>
        <dbReference type="ARBA" id="ARBA00010641"/>
    </source>
</evidence>
<protein>
    <submittedName>
        <fullName evidence="7">Sigma-70 family RNA polymerase sigma factor</fullName>
    </submittedName>
</protein>
<keyword evidence="5" id="KW-0804">Transcription</keyword>
<keyword evidence="2" id="KW-0805">Transcription regulation</keyword>
<sequence>MTDQELINQLKKGNEKCLQQLYRHMGMVKSWVGQNNGNEDDALDVFQEAIIVFYKNVMAGNYQLQSKISTYLFEVSKRQWLNQLNRRKKYENRQSEVGVLQEGHESINPEITRKGPNLKEYLEKALTKIGEPCKSVLEATIFLGMRMEDIAEKFNYSSARSASQQKLRCLQKLRDEVSYEVIIRLKQS</sequence>
<dbReference type="AlphaFoldDB" id="A0A6I1DZ34"/>
<reference evidence="7 8" key="1">
    <citation type="submission" date="2019-10" db="EMBL/GenBank/DDBJ databases">
        <title>Muricauda olearia CL-SS4 JCM15563 genome.</title>
        <authorList>
            <person name="Liu L."/>
        </authorList>
    </citation>
    <scope>NUCLEOTIDE SEQUENCE [LARGE SCALE GENOMIC DNA]</scope>
    <source>
        <strain evidence="7 8">CL-SS4</strain>
    </source>
</reference>
<comment type="caution">
    <text evidence="7">The sequence shown here is derived from an EMBL/GenBank/DDBJ whole genome shotgun (WGS) entry which is preliminary data.</text>
</comment>
<organism evidence="7 8">
    <name type="scientific">Flagellimonas olearia</name>
    <dbReference type="NCBI Taxonomy" id="552546"/>
    <lineage>
        <taxon>Bacteria</taxon>
        <taxon>Pseudomonadati</taxon>
        <taxon>Bacteroidota</taxon>
        <taxon>Flavobacteriia</taxon>
        <taxon>Flavobacteriales</taxon>
        <taxon>Flavobacteriaceae</taxon>
        <taxon>Flagellimonas</taxon>
    </lineage>
</organism>
<dbReference type="SUPFAM" id="SSF88659">
    <property type="entry name" value="Sigma3 and sigma4 domains of RNA polymerase sigma factors"/>
    <property type="match status" value="1"/>
</dbReference>
<feature type="domain" description="RNA polymerase sigma-70 region 2" evidence="6">
    <location>
        <begin position="23"/>
        <end position="89"/>
    </location>
</feature>
<evidence type="ECO:0000259" key="6">
    <source>
        <dbReference type="Pfam" id="PF04542"/>
    </source>
</evidence>
<evidence type="ECO:0000256" key="4">
    <source>
        <dbReference type="ARBA" id="ARBA00023125"/>
    </source>
</evidence>
<name>A0A6I1DZ34_9FLAO</name>
<dbReference type="RefSeq" id="WP_152130037.1">
    <property type="nucleotide sequence ID" value="NZ_WELG01000001.1"/>
</dbReference>